<evidence type="ECO:0000256" key="1">
    <source>
        <dbReference type="SAM" id="MobiDB-lite"/>
    </source>
</evidence>
<feature type="region of interest" description="Disordered" evidence="1">
    <location>
        <begin position="97"/>
        <end position="195"/>
    </location>
</feature>
<organism evidence="2 3">
    <name type="scientific">Brassica cretica</name>
    <name type="common">Mustard</name>
    <dbReference type="NCBI Taxonomy" id="69181"/>
    <lineage>
        <taxon>Eukaryota</taxon>
        <taxon>Viridiplantae</taxon>
        <taxon>Streptophyta</taxon>
        <taxon>Embryophyta</taxon>
        <taxon>Tracheophyta</taxon>
        <taxon>Spermatophyta</taxon>
        <taxon>Magnoliopsida</taxon>
        <taxon>eudicotyledons</taxon>
        <taxon>Gunneridae</taxon>
        <taxon>Pentapetalae</taxon>
        <taxon>rosids</taxon>
        <taxon>malvids</taxon>
        <taxon>Brassicales</taxon>
        <taxon>Brassicaceae</taxon>
        <taxon>Brassiceae</taxon>
        <taxon>Brassica</taxon>
    </lineage>
</organism>
<reference evidence="2" key="1">
    <citation type="submission" date="2019-12" db="EMBL/GenBank/DDBJ databases">
        <title>Genome sequencing and annotation of Brassica cretica.</title>
        <authorList>
            <person name="Studholme D.J."/>
            <person name="Sarris P."/>
        </authorList>
    </citation>
    <scope>NUCLEOTIDE SEQUENCE</scope>
    <source>
        <strain evidence="2">PFS-109/04</strain>
        <tissue evidence="2">Leaf</tissue>
    </source>
</reference>
<feature type="compositionally biased region" description="Basic and acidic residues" evidence="1">
    <location>
        <begin position="114"/>
        <end position="131"/>
    </location>
</feature>
<feature type="compositionally biased region" description="Basic and acidic residues" evidence="1">
    <location>
        <begin position="144"/>
        <end position="155"/>
    </location>
</feature>
<name>A0A8S9RJ94_BRACR</name>
<comment type="caution">
    <text evidence="2">The sequence shown here is derived from an EMBL/GenBank/DDBJ whole genome shotgun (WGS) entry which is preliminary data.</text>
</comment>
<protein>
    <submittedName>
        <fullName evidence="2">Uncharacterized protein</fullName>
    </submittedName>
</protein>
<dbReference type="AlphaFoldDB" id="A0A8S9RJ94"/>
<evidence type="ECO:0000313" key="2">
    <source>
        <dbReference type="EMBL" id="KAF3572771.1"/>
    </source>
</evidence>
<evidence type="ECO:0000313" key="3">
    <source>
        <dbReference type="Proteomes" id="UP000712600"/>
    </source>
</evidence>
<gene>
    <name evidence="2" type="ORF">F2Q69_00058554</name>
</gene>
<dbReference type="EMBL" id="QGKX02000095">
    <property type="protein sequence ID" value="KAF3572771.1"/>
    <property type="molecule type" value="Genomic_DNA"/>
</dbReference>
<proteinExistence type="predicted"/>
<sequence>MCIDENVNGTSIGAEVVNSDQAFVYAQSVSEQMVTVMMTMIMPQQHEWIGLKGTASRPSSPSFHPVFFLTDKIDPSPIHLIDPASQPATFGEAMEYYSEEEDSFDSSQDSNIDETDRAWSSKEDGCERSCSADEYSSSEYGDDPGEKSPEPEPPDHSQGNIRFYKKGGCRENKSWSIDTDSEISMGSKSDSLLSY</sequence>
<feature type="compositionally biased region" description="Polar residues" evidence="1">
    <location>
        <begin position="174"/>
        <end position="195"/>
    </location>
</feature>
<accession>A0A8S9RJ94</accession>
<dbReference type="Proteomes" id="UP000712600">
    <property type="component" value="Unassembled WGS sequence"/>
</dbReference>